<feature type="compositionally biased region" description="Basic and acidic residues" evidence="1">
    <location>
        <begin position="344"/>
        <end position="359"/>
    </location>
</feature>
<dbReference type="OrthoDB" id="331925at2759"/>
<feature type="compositionally biased region" description="Basic and acidic residues" evidence="1">
    <location>
        <begin position="754"/>
        <end position="768"/>
    </location>
</feature>
<organism evidence="2 3">
    <name type="scientific">Cystoisospora suis</name>
    <dbReference type="NCBI Taxonomy" id="483139"/>
    <lineage>
        <taxon>Eukaryota</taxon>
        <taxon>Sar</taxon>
        <taxon>Alveolata</taxon>
        <taxon>Apicomplexa</taxon>
        <taxon>Conoidasida</taxon>
        <taxon>Coccidia</taxon>
        <taxon>Eucoccidiorida</taxon>
        <taxon>Eimeriorina</taxon>
        <taxon>Sarcocystidae</taxon>
        <taxon>Cystoisospora</taxon>
    </lineage>
</organism>
<feature type="region of interest" description="Disordered" evidence="1">
    <location>
        <begin position="253"/>
        <end position="299"/>
    </location>
</feature>
<dbReference type="RefSeq" id="XP_067921098.1">
    <property type="nucleotide sequence ID" value="XM_068066929.1"/>
</dbReference>
<sequence length="2617" mass="283015">MQCLDLLVFPLRLRRQHLLKPPRLGQVYHFRSRRQSSFRLLLFLFVGTMESSDDKSRSLPEMHSTLPLSSAFISSSSQSSHDRAQTLPSSSSFSGSGSFAASPHSLSSVAVATASPLFSAPLLPETRLAGSLSPALLASTAVACLEFICRQQFSLPAFRVACGQLNQFSSLSKPRQQASRGEEAASSVPASTRLDSTSDQGECQYLSACGGRADADEDELCFKREQEGKLLGKNFFACCVAAAAAQARKDAHRRKASAATGETAQTSQREETMDSEAVLEGEPSTGEKEDPNVSRERDRIRSRISSSMKLLQEFLCSSPDQSVPTWVLRTEEDAGSRATIDDSEEKRVREETIPYEPERNGPLSADAPEAEADEDSTTRCFPRVSTGNALPPHVPKTPTTDSSSRSARDGLRVTEVSPPGEDRFDGKNALRVCRNFNKSFSDLLRQSVSAPRGRVGCLSPGGAAIGYRCSPSSTHGDSSSSLAHCLNGTTKASPPLPFSTSLTSHPVPTVFCSTGLATCAVFFRQLAEHAPCLLPLLSPSFSLLVGLLNKSISARGEKLLSLSDHGGCLPCMAVSTQPRGGREQKDSQALSHHPCSPIRPAASSTSPSPDSAMTPTACTFARLPDSSLGPQSLSCPASSRHDPFCEDAFMFLSYFLPALGSLLVDVTTFIFLTWSCPSGPMLIQNGIATDKPDNLSFGAPSETKVLPYPIAGQDGSDSAVKISNWNGRNLGEEKLCCFSPRGVAEEAEADREENEGGARDKNAPERNSHTRGSFELFCWSVAFLRLLCNLYTLGTNMGLSLFCSCRLSSVSFSKLERVLLAAASGKVEEKEAPNRAHAKGASHLPKGPTAGCLSEEALEMRCVSALRDRSWSLLASLREVAGVGEAKEGNANGLENTTEQRKCRTHQGWRWGTGMGHETEGQDQAKEGAKGEKTVCETDSRMTVRPGPRSIKREAKIKTPQAGLLPCSLLIFLVDNMSAHVNRPEKAWYAVLFPRNETTTAVPSSSALESCCPVCSSSHLTSTDLPVGRSGRVAVLALADILLVWRSDLFSSVVSNLHFVARIRRAVLEDRPGLLNATWRLLLGILLAFYQHRSPSSRISFFGVPVHSTLSECLRRGMGKATSDFTSSRSPPVSDCCSSLQFPSRRMPDRLRPDRSRETSPVRSSTQCSLHVSACLKHDIEALDEKQRRFCMLLFTSLVDLSRIHLEKVNACISSCSPRSVTVIPPLGFPEGKKPRNSREGPPRATRNVALPSCETCCEPRTSGLSKPSGPELYTKRLSGGKPPALSSEIVQECALFQFYAAKATRILSVNRGGQKNPLLSLSMPQRGRVTRDVVVRFACCGRHCETRNFSVSDCGTPRECCCLHADVLTDIHWLSCCGLSPFRGCADLTPASHQVNGVTFSSLCSCGDDKSSSRLGPNGVSGQDRPWVLLAADVTATALERVILEWKSLEVGLLQRHEKRQKDLLFDYPGVRDAEGRPLLSSKPPVLNSPVVAFHVSQACNRARRLLGIFLAQSKPSVRGQIKQILQGTEAPLNACPPRNAASQSARQERRVPPYVGGLLYVHLAFQAARHAQSAELAPRIAGGGVTAQEEGQSSVYQKRRGNEVISSASEMPTDKLRAGSTVPRSDSEGSSEAVPHASGAGETTGDVFGKRMHWGLLPAASVALKELQEWALTYPLHAYMAGLVFMSTDDENRFCPIAPRTQESPLGMQPSVQRNGVCHYGQLSHKQDEQLSSNTDFEAKCVEEQGSQLARYISTFPGSANASRRGRMNSLPGRETQSATRRTLEAPGTTTTHRVKENGFAVGLAEASPLHVVGAWCLRIAKAILSNSSVSREVLWWSKRDSAFREEETEKDSGCKPIRDSQAKRYGEWYCLYGGDILQRFFFWSSSSHPALHSMALRVWELIGVAGATCLLTNKQRTRGDSECFGEQAVVLLPTLSAKASGRRAESSSGQNNAASVEWDGVGSTLPRSVEREEGISLPASRQSGEISSESCQGMETFNWPTSSATLSRPCHADQPTLKCYLGTGIREASRCLMETLFFLATRPPRGSAPPAASISQPSSMGTDVPAHNTGRDELRREMRTEACRPPGRAGVTTPAGTIVCSGLRGTANCGRLSPTCGQMAMSFTARQFKPSQAQRQLFRCFRAALSSTGRKAQEEVVDQLLLPYASKVVFDLKKSGERDEVKRETFTCSLGNKEFCQLPFERPPLQTPGIQEAGRPLADCAVSVPMLLYLLQSVPAPLLVCGESCGDRQSTTRNAEIRREEALQHSEAKGSSHPLKVNTLAECIHTVIGALLELAFRRAQTKERHKSNRTGQQKALLHFLSQTKCKGGAPQSLQLTKPSTSSPCHSGTGGGQRMGSATQRVPSDSSLRQEFTDNGVEGEVLPGIGQKGAAFERLLHASNTHLIRPDEVMKSLRGVHVPEVDEELVAVELVCAVCLSVFHFQAPSVAAEVVASYSEELASFLEHYLCSPRLQVAASRMALSASRSDSLGAKGEEESDGSTTGQLFGASLVVCCCAGVLRSSPLFGQPQGHHPSLPVSNRDESPSVSGTPGGEAARASQTVALGTQGKKEAAVQVRPERDEAMPQDVRRLCRALEGAFEAMMIRRPHHACRILTQG</sequence>
<feature type="region of interest" description="Disordered" evidence="1">
    <location>
        <begin position="2528"/>
        <end position="2583"/>
    </location>
</feature>
<dbReference type="VEuPathDB" id="ToxoDB:CSUI_006776"/>
<evidence type="ECO:0000313" key="2">
    <source>
        <dbReference type="EMBL" id="PHJ19398.1"/>
    </source>
</evidence>
<feature type="region of interest" description="Disordered" evidence="1">
    <location>
        <begin position="747"/>
        <end position="768"/>
    </location>
</feature>
<dbReference type="GeneID" id="94430140"/>
<comment type="caution">
    <text evidence="2">The sequence shown here is derived from an EMBL/GenBank/DDBJ whole genome shotgun (WGS) entry which is preliminary data.</text>
</comment>
<feature type="region of interest" description="Disordered" evidence="1">
    <location>
        <begin position="2331"/>
        <end position="2370"/>
    </location>
</feature>
<feature type="compositionally biased region" description="Polar residues" evidence="1">
    <location>
        <begin position="188"/>
        <end position="199"/>
    </location>
</feature>
<feature type="compositionally biased region" description="Basic and acidic residues" evidence="1">
    <location>
        <begin position="2568"/>
        <end position="2583"/>
    </location>
</feature>
<feature type="non-terminal residue" evidence="2">
    <location>
        <position position="2617"/>
    </location>
</feature>
<feature type="region of interest" description="Disordered" evidence="1">
    <location>
        <begin position="576"/>
        <end position="613"/>
    </location>
</feature>
<feature type="compositionally biased region" description="Polar residues" evidence="1">
    <location>
        <begin position="2334"/>
        <end position="2348"/>
    </location>
</feature>
<feature type="region of interest" description="Disordered" evidence="1">
    <location>
        <begin position="2046"/>
        <end position="2071"/>
    </location>
</feature>
<feature type="compositionally biased region" description="Basic and acidic residues" evidence="1">
    <location>
        <begin position="1146"/>
        <end position="1160"/>
    </location>
</feature>
<dbReference type="EMBL" id="MIGC01003473">
    <property type="protein sequence ID" value="PHJ19398.1"/>
    <property type="molecule type" value="Genomic_DNA"/>
</dbReference>
<evidence type="ECO:0000256" key="1">
    <source>
        <dbReference type="SAM" id="MobiDB-lite"/>
    </source>
</evidence>
<feature type="compositionally biased region" description="Basic and acidic residues" evidence="1">
    <location>
        <begin position="917"/>
        <end position="942"/>
    </location>
</feature>
<dbReference type="Proteomes" id="UP000221165">
    <property type="component" value="Unassembled WGS sequence"/>
</dbReference>
<feature type="compositionally biased region" description="Basic and acidic residues" evidence="1">
    <location>
        <begin position="1231"/>
        <end position="1242"/>
    </location>
</feature>
<feature type="compositionally biased region" description="Low complexity" evidence="1">
    <location>
        <begin position="2046"/>
        <end position="2062"/>
    </location>
</feature>
<reference evidence="2 3" key="1">
    <citation type="journal article" date="2017" name="Int. J. Parasitol.">
        <title>The genome of the protozoan parasite Cystoisospora suis and a reverse vaccinology approach to identify vaccine candidates.</title>
        <authorList>
            <person name="Palmieri N."/>
            <person name="Shrestha A."/>
            <person name="Ruttkowski B."/>
            <person name="Beck T."/>
            <person name="Vogl C."/>
            <person name="Tomley F."/>
            <person name="Blake D.P."/>
            <person name="Joachim A."/>
        </authorList>
    </citation>
    <scope>NUCLEOTIDE SEQUENCE [LARGE SCALE GENOMIC DNA]</scope>
    <source>
        <strain evidence="2 3">Wien I</strain>
    </source>
</reference>
<feature type="region of interest" description="Disordered" evidence="1">
    <location>
        <begin position="1145"/>
        <end position="1164"/>
    </location>
</feature>
<feature type="compositionally biased region" description="Basic and acidic residues" evidence="1">
    <location>
        <begin position="285"/>
        <end position="299"/>
    </location>
</feature>
<feature type="compositionally biased region" description="Low complexity" evidence="1">
    <location>
        <begin position="600"/>
        <end position="613"/>
    </location>
</feature>
<feature type="region of interest" description="Disordered" evidence="1">
    <location>
        <begin position="1587"/>
        <end position="1646"/>
    </location>
</feature>
<evidence type="ECO:0000313" key="3">
    <source>
        <dbReference type="Proteomes" id="UP000221165"/>
    </source>
</evidence>
<protein>
    <submittedName>
        <fullName evidence="2">Uncharacterized protein</fullName>
    </submittedName>
</protein>
<name>A0A2C6KSC3_9APIC</name>
<keyword evidence="3" id="KW-1185">Reference proteome</keyword>
<feature type="region of interest" description="Disordered" evidence="1">
    <location>
        <begin position="1760"/>
        <end position="1794"/>
    </location>
</feature>
<feature type="region of interest" description="Disordered" evidence="1">
    <location>
        <begin position="173"/>
        <end position="199"/>
    </location>
</feature>
<feature type="region of interest" description="Disordered" evidence="1">
    <location>
        <begin position="1227"/>
        <end position="1246"/>
    </location>
</feature>
<gene>
    <name evidence="2" type="ORF">CSUI_006776</name>
</gene>
<feature type="region of interest" description="Disordered" evidence="1">
    <location>
        <begin position="329"/>
        <end position="422"/>
    </location>
</feature>
<accession>A0A2C6KSC3</accession>
<proteinExistence type="predicted"/>
<feature type="region of interest" description="Disordered" evidence="1">
    <location>
        <begin position="909"/>
        <end position="946"/>
    </location>
</feature>
<feature type="compositionally biased region" description="Polar residues" evidence="1">
    <location>
        <begin position="2358"/>
        <end position="2370"/>
    </location>
</feature>